<feature type="compositionally biased region" description="Basic residues" evidence="1">
    <location>
        <begin position="25"/>
        <end position="34"/>
    </location>
</feature>
<evidence type="ECO:0000256" key="1">
    <source>
        <dbReference type="SAM" id="MobiDB-lite"/>
    </source>
</evidence>
<proteinExistence type="predicted"/>
<dbReference type="Proteomes" id="UP001642409">
    <property type="component" value="Unassembled WGS sequence"/>
</dbReference>
<gene>
    <name evidence="2" type="ORF">HINF_LOCUS19497</name>
</gene>
<evidence type="ECO:0000313" key="2">
    <source>
        <dbReference type="EMBL" id="CAL6005571.1"/>
    </source>
</evidence>
<comment type="caution">
    <text evidence="2">The sequence shown here is derived from an EMBL/GenBank/DDBJ whole genome shotgun (WGS) entry which is preliminary data.</text>
</comment>
<feature type="region of interest" description="Disordered" evidence="1">
    <location>
        <begin position="1"/>
        <end position="113"/>
    </location>
</feature>
<name>A0ABP1I0X0_9EUKA</name>
<accession>A0ABP1I0X0</accession>
<organism evidence="2 3">
    <name type="scientific">Hexamita inflata</name>
    <dbReference type="NCBI Taxonomy" id="28002"/>
    <lineage>
        <taxon>Eukaryota</taxon>
        <taxon>Metamonada</taxon>
        <taxon>Diplomonadida</taxon>
        <taxon>Hexamitidae</taxon>
        <taxon>Hexamitinae</taxon>
        <taxon>Hexamita</taxon>
    </lineage>
</organism>
<feature type="compositionally biased region" description="Basic and acidic residues" evidence="1">
    <location>
        <begin position="57"/>
        <end position="70"/>
    </location>
</feature>
<protein>
    <submittedName>
        <fullName evidence="2">Hypothetical_protein</fullName>
    </submittedName>
</protein>
<keyword evidence="3" id="KW-1185">Reference proteome</keyword>
<reference evidence="2 3" key="1">
    <citation type="submission" date="2024-07" db="EMBL/GenBank/DDBJ databases">
        <authorList>
            <person name="Akdeniz Z."/>
        </authorList>
    </citation>
    <scope>NUCLEOTIDE SEQUENCE [LARGE SCALE GENOMIC DNA]</scope>
</reference>
<evidence type="ECO:0000313" key="3">
    <source>
        <dbReference type="Proteomes" id="UP001642409"/>
    </source>
</evidence>
<feature type="compositionally biased region" description="Basic and acidic residues" evidence="1">
    <location>
        <begin position="103"/>
        <end position="113"/>
    </location>
</feature>
<dbReference type="EMBL" id="CAXDID020000051">
    <property type="protein sequence ID" value="CAL6005571.1"/>
    <property type="molecule type" value="Genomic_DNA"/>
</dbReference>
<sequence>MKNHSAKRGEPVQPGEPEQRDRARAAVRRPHHVRPGPETRDTIVLSADPGLRGAQRRGGDPVRGHQREAGPGEVRLQGGLRGMRARRRGLGRRAGQGKQGGRRGRESRVIEFK</sequence>